<dbReference type="RefSeq" id="WP_085500691.1">
    <property type="nucleotide sequence ID" value="NZ_FXAO01000011.1"/>
</dbReference>
<name>A0A1X7LBN6_9FLAO</name>
<dbReference type="InterPro" id="IPR025857">
    <property type="entry name" value="MacB_PCD"/>
</dbReference>
<dbReference type="InterPro" id="IPR050250">
    <property type="entry name" value="Macrolide_Exporter_MacB"/>
</dbReference>
<feature type="domain" description="MacB-like periplasmic core" evidence="8">
    <location>
        <begin position="24"/>
        <end position="240"/>
    </location>
</feature>
<feature type="domain" description="ABC3 transporter permease C-terminal" evidence="7">
    <location>
        <begin position="684"/>
        <end position="792"/>
    </location>
</feature>
<dbReference type="EMBL" id="FXAO01000011">
    <property type="protein sequence ID" value="SMG50682.1"/>
    <property type="molecule type" value="Genomic_DNA"/>
</dbReference>
<dbReference type="Pfam" id="PF12704">
    <property type="entry name" value="MacB_PCD"/>
    <property type="match status" value="2"/>
</dbReference>
<evidence type="ECO:0000256" key="3">
    <source>
        <dbReference type="ARBA" id="ARBA00022692"/>
    </source>
</evidence>
<reference evidence="10" key="1">
    <citation type="submission" date="2017-04" db="EMBL/GenBank/DDBJ databases">
        <authorList>
            <person name="Varghese N."/>
            <person name="Submissions S."/>
        </authorList>
    </citation>
    <scope>NUCLEOTIDE SEQUENCE [LARGE SCALE GENOMIC DNA]</scope>
    <source>
        <strain evidence="10">DSM 19835</strain>
    </source>
</reference>
<feature type="transmembrane region" description="Helical" evidence="6">
    <location>
        <begin position="390"/>
        <end position="417"/>
    </location>
</feature>
<feature type="domain" description="MacB-like periplasmic core" evidence="8">
    <location>
        <begin position="449"/>
        <end position="607"/>
    </location>
</feature>
<accession>A0A1X7LBN6</accession>
<keyword evidence="4 6" id="KW-1133">Transmembrane helix</keyword>
<evidence type="ECO:0000256" key="5">
    <source>
        <dbReference type="ARBA" id="ARBA00023136"/>
    </source>
</evidence>
<dbReference type="InterPro" id="IPR003838">
    <property type="entry name" value="ABC3_permease_C"/>
</dbReference>
<evidence type="ECO:0000256" key="4">
    <source>
        <dbReference type="ARBA" id="ARBA00022989"/>
    </source>
</evidence>
<dbReference type="GO" id="GO:0005886">
    <property type="term" value="C:plasma membrane"/>
    <property type="evidence" value="ECO:0007669"/>
    <property type="project" value="UniProtKB-SubCell"/>
</dbReference>
<feature type="transmembrane region" description="Helical" evidence="6">
    <location>
        <begin position="685"/>
        <end position="705"/>
    </location>
</feature>
<proteinExistence type="predicted"/>
<dbReference type="GO" id="GO:0022857">
    <property type="term" value="F:transmembrane transporter activity"/>
    <property type="evidence" value="ECO:0007669"/>
    <property type="project" value="TreeGrafter"/>
</dbReference>
<feature type="transmembrane region" description="Helical" evidence="6">
    <location>
        <begin position="20"/>
        <end position="41"/>
    </location>
</feature>
<dbReference type="AlphaFoldDB" id="A0A1X7LBN6"/>
<evidence type="ECO:0000259" key="8">
    <source>
        <dbReference type="Pfam" id="PF12704"/>
    </source>
</evidence>
<evidence type="ECO:0000313" key="9">
    <source>
        <dbReference type="EMBL" id="SMG50682.1"/>
    </source>
</evidence>
<evidence type="ECO:0000256" key="1">
    <source>
        <dbReference type="ARBA" id="ARBA00004651"/>
    </source>
</evidence>
<evidence type="ECO:0000259" key="7">
    <source>
        <dbReference type="Pfam" id="PF02687"/>
    </source>
</evidence>
<dbReference type="OrthoDB" id="8740261at2"/>
<feature type="transmembrane region" description="Helical" evidence="6">
    <location>
        <begin position="733"/>
        <end position="752"/>
    </location>
</feature>
<keyword evidence="5 6" id="KW-0472">Membrane</keyword>
<feature type="transmembrane region" description="Helical" evidence="6">
    <location>
        <begin position="772"/>
        <end position="795"/>
    </location>
</feature>
<comment type="subcellular location">
    <subcellularLocation>
        <location evidence="1">Cell membrane</location>
        <topology evidence="1">Multi-pass membrane protein</topology>
    </subcellularLocation>
</comment>
<feature type="transmembrane region" description="Helical" evidence="6">
    <location>
        <begin position="296"/>
        <end position="317"/>
    </location>
</feature>
<dbReference type="STRING" id="188872.SAMN03080602_04022"/>
<dbReference type="PROSITE" id="PS51257">
    <property type="entry name" value="PROKAR_LIPOPROTEIN"/>
    <property type="match status" value="1"/>
</dbReference>
<dbReference type="Pfam" id="PF02687">
    <property type="entry name" value="FtsX"/>
    <property type="match status" value="2"/>
</dbReference>
<evidence type="ECO:0000256" key="6">
    <source>
        <dbReference type="SAM" id="Phobius"/>
    </source>
</evidence>
<protein>
    <submittedName>
        <fullName evidence="9">Putative ABC transport system permease protein</fullName>
    </submittedName>
</protein>
<gene>
    <name evidence="9" type="ORF">SAMN03080602_04022</name>
</gene>
<feature type="transmembrane region" description="Helical" evidence="6">
    <location>
        <begin position="344"/>
        <end position="370"/>
    </location>
</feature>
<keyword evidence="10" id="KW-1185">Reference proteome</keyword>
<feature type="transmembrane region" description="Helical" evidence="6">
    <location>
        <begin position="438"/>
        <end position="458"/>
    </location>
</feature>
<feature type="domain" description="ABC3 transporter permease C-terminal" evidence="7">
    <location>
        <begin position="303"/>
        <end position="416"/>
    </location>
</feature>
<evidence type="ECO:0000256" key="2">
    <source>
        <dbReference type="ARBA" id="ARBA00022475"/>
    </source>
</evidence>
<evidence type="ECO:0000313" key="10">
    <source>
        <dbReference type="Proteomes" id="UP000193420"/>
    </source>
</evidence>
<sequence length="804" mass="89715">MLKNYLKIAWRSIKGGKLFAFIKIGGFAMGIAGCLLIALFIKNELGYDDHYQNKNRIYRVVMQGIMNGEQLKSVHFQRLFAETLQSTYPEIEKAGKINTSELFGAGRRALRVKGTTQNNFDEGFIYADQQVFEILELDLLEGSPENVLTNPGSIVMTSSKASKYFPDGNAVGQTVFLDDDTSKPYTVTGIIKENKEEKSHLDFGYLMALEDKNTSWTTTNYFTYVLVDGNTDIPALEKKMHLMLDQYFIPALTERGMGTDFMKVLKTLEYKLQPIMDIHLKSDIKMGDRLKHGDIGFVWLFAAIAGIVLLMAVINFVNLSTAKSANRAKEVGLRKTIGAYKGNLVGQFLTESIVFSLISFVIGVLLTWILLPTFNSIAGQDITIPWSQWWFLPTLLIAGLLVGMLAGLYPALYLSAFKPVNVLKGNLSIGAKSGKLRSSLVVFQFTTSVVLIIGTLIITKQMNFILDKKLGFDKEQVLMVQGTNLINNNIHTFKDRLLELPAIKSVSVSDYLPVDGTKRNGNTFRKAEGGNQELSVPAQIWKVDYDYINTLGLKVIKGREFSKEYTSDSSAIIINTAMAKELGFEDPLGKRINNGEEWTIVGVLDDFHFKSLKEDIAPLSLVIGNSSGIVSIKLNNGGSAGALKDIENIWQEYVTNQAFQYTFLDQEFAQMHDDVKRAGDIFNSFALFALFIACLGLFALSAFMVEQRKKEISIRLVLGAPFESIYKLLTLDFLKLIFLAILIAIPIGWYMMNRWLEDFAYKINVGWEVFCVAGGIALIIAVATISYQSIAAALIKPLKSLRTE</sequence>
<dbReference type="Proteomes" id="UP000193420">
    <property type="component" value="Unassembled WGS sequence"/>
</dbReference>
<dbReference type="PANTHER" id="PTHR30572:SF18">
    <property type="entry name" value="ABC-TYPE MACROLIDE FAMILY EXPORT SYSTEM PERMEASE COMPONENT 2"/>
    <property type="match status" value="1"/>
</dbReference>
<keyword evidence="3 6" id="KW-0812">Transmembrane</keyword>
<dbReference type="PANTHER" id="PTHR30572">
    <property type="entry name" value="MEMBRANE COMPONENT OF TRANSPORTER-RELATED"/>
    <property type="match status" value="1"/>
</dbReference>
<keyword evidence="2" id="KW-1003">Cell membrane</keyword>
<organism evidence="9 10">
    <name type="scientific">Arenibacter troitsensis</name>
    <dbReference type="NCBI Taxonomy" id="188872"/>
    <lineage>
        <taxon>Bacteria</taxon>
        <taxon>Pseudomonadati</taxon>
        <taxon>Bacteroidota</taxon>
        <taxon>Flavobacteriia</taxon>
        <taxon>Flavobacteriales</taxon>
        <taxon>Flavobacteriaceae</taxon>
        <taxon>Arenibacter</taxon>
    </lineage>
</organism>